<dbReference type="InterPro" id="IPR018490">
    <property type="entry name" value="cNMP-bd_dom_sf"/>
</dbReference>
<evidence type="ECO:0000259" key="1">
    <source>
        <dbReference type="PROSITE" id="PS50042"/>
    </source>
</evidence>
<dbReference type="AlphaFoldDB" id="A0AAU9IUQ0"/>
<accession>A0AAU9IUQ0</accession>
<dbReference type="PROSITE" id="PS50042">
    <property type="entry name" value="CNMP_BINDING_3"/>
    <property type="match status" value="2"/>
</dbReference>
<dbReference type="InterPro" id="IPR014710">
    <property type="entry name" value="RmlC-like_jellyroll"/>
</dbReference>
<dbReference type="PANTHER" id="PTHR23011:SF28">
    <property type="entry name" value="CYCLIC NUCLEOTIDE-BINDING DOMAIN CONTAINING PROTEIN"/>
    <property type="match status" value="1"/>
</dbReference>
<dbReference type="InterPro" id="IPR000595">
    <property type="entry name" value="cNMP-bd_dom"/>
</dbReference>
<feature type="domain" description="Cyclic nucleotide-binding" evidence="1">
    <location>
        <begin position="166"/>
        <end position="248"/>
    </location>
</feature>
<proteinExistence type="predicted"/>
<dbReference type="PANTHER" id="PTHR23011">
    <property type="entry name" value="CYCLIC NUCLEOTIDE-BINDING DOMAIN CONTAINING PROTEIN"/>
    <property type="match status" value="1"/>
</dbReference>
<gene>
    <name evidence="2" type="ORF">BSTOLATCC_MIC17559</name>
</gene>
<feature type="domain" description="Cyclic nucleotide-binding" evidence="1">
    <location>
        <begin position="42"/>
        <end position="146"/>
    </location>
</feature>
<dbReference type="SUPFAM" id="SSF51206">
    <property type="entry name" value="cAMP-binding domain-like"/>
    <property type="match status" value="2"/>
</dbReference>
<dbReference type="Pfam" id="PF00027">
    <property type="entry name" value="cNMP_binding"/>
    <property type="match status" value="1"/>
</dbReference>
<dbReference type="SMART" id="SM00100">
    <property type="entry name" value="cNMP"/>
    <property type="match status" value="2"/>
</dbReference>
<dbReference type="CDD" id="cd00038">
    <property type="entry name" value="CAP_ED"/>
    <property type="match status" value="1"/>
</dbReference>
<evidence type="ECO:0000313" key="3">
    <source>
        <dbReference type="Proteomes" id="UP001162131"/>
    </source>
</evidence>
<dbReference type="Gene3D" id="2.60.120.10">
    <property type="entry name" value="Jelly Rolls"/>
    <property type="match status" value="2"/>
</dbReference>
<protein>
    <recommendedName>
        <fullName evidence="1">Cyclic nucleotide-binding domain-containing protein</fullName>
    </recommendedName>
</protein>
<organism evidence="2 3">
    <name type="scientific">Blepharisma stoltei</name>
    <dbReference type="NCBI Taxonomy" id="1481888"/>
    <lineage>
        <taxon>Eukaryota</taxon>
        <taxon>Sar</taxon>
        <taxon>Alveolata</taxon>
        <taxon>Ciliophora</taxon>
        <taxon>Postciliodesmatophora</taxon>
        <taxon>Heterotrichea</taxon>
        <taxon>Heterotrichida</taxon>
        <taxon>Blepharismidae</taxon>
        <taxon>Blepharisma</taxon>
    </lineage>
</organism>
<reference evidence="2" key="1">
    <citation type="submission" date="2021-09" db="EMBL/GenBank/DDBJ databases">
        <authorList>
            <consortium name="AG Swart"/>
            <person name="Singh M."/>
            <person name="Singh A."/>
            <person name="Seah K."/>
            <person name="Emmerich C."/>
        </authorList>
    </citation>
    <scope>NUCLEOTIDE SEQUENCE</scope>
    <source>
        <strain evidence="2">ATCC30299</strain>
    </source>
</reference>
<evidence type="ECO:0000313" key="2">
    <source>
        <dbReference type="EMBL" id="CAG9316928.1"/>
    </source>
</evidence>
<keyword evidence="3" id="KW-1185">Reference proteome</keyword>
<sequence>MQKARKNIPENIYDILQKVDRSNSEVEQLLEYMQTLEDLASYTADLSKRALHQLALNFYLEEYTPGQEIFHKGAKSDKLYIILRGHLNMIDITSDGSEKLIATLPKGKMIGERGLIRDQPRQLSAVAKGYVILLALNGDKFKSLMMMNVSAELNDKVDFLNIYIPDFKLYSNSIREKIAYAFELTEYHKKDLIVEEGSFSETLFYIIDGECVLSKGVPPKRRNIMTVGRGCSIADECVLLGKRAEFTVSVWTESAKFYKAKRADILPLIPEEVMFKLVGLSKTKFISRNNVNDRARLQTKSRSGKRAQVFPLASQRAQKLITQTLSRNSSIHMITPINDSPKNFYKNTLEKLRDITIERFYKFNFKSSNTIAEHHTIRGRFSHRNSL</sequence>
<comment type="caution">
    <text evidence="2">The sequence shown here is derived from an EMBL/GenBank/DDBJ whole genome shotgun (WGS) entry which is preliminary data.</text>
</comment>
<dbReference type="EMBL" id="CAJZBQ010000017">
    <property type="protein sequence ID" value="CAG9316928.1"/>
    <property type="molecule type" value="Genomic_DNA"/>
</dbReference>
<dbReference type="Proteomes" id="UP001162131">
    <property type="component" value="Unassembled WGS sequence"/>
</dbReference>
<name>A0AAU9IUQ0_9CILI</name>